<dbReference type="OrthoDB" id="20837at2"/>
<dbReference type="RefSeq" id="WP_093268977.1">
    <property type="nucleotide sequence ID" value="NZ_FNDD01000002.1"/>
</dbReference>
<dbReference type="Proteomes" id="UP000198854">
    <property type="component" value="Unassembled WGS sequence"/>
</dbReference>
<protein>
    <submittedName>
        <fullName evidence="2">Predicted NAD/FAD-binding protein</fullName>
    </submittedName>
</protein>
<name>A0A1G7WP08_9VIBR</name>
<dbReference type="InterPro" id="IPR002937">
    <property type="entry name" value="Amino_oxidase"/>
</dbReference>
<evidence type="ECO:0000259" key="1">
    <source>
        <dbReference type="Pfam" id="PF01593"/>
    </source>
</evidence>
<dbReference type="GO" id="GO:0016491">
    <property type="term" value="F:oxidoreductase activity"/>
    <property type="evidence" value="ECO:0007669"/>
    <property type="project" value="InterPro"/>
</dbReference>
<accession>A0A1G7WP08</accession>
<dbReference type="Gene3D" id="3.50.50.60">
    <property type="entry name" value="FAD/NAD(P)-binding domain"/>
    <property type="match status" value="1"/>
</dbReference>
<proteinExistence type="predicted"/>
<evidence type="ECO:0000313" key="3">
    <source>
        <dbReference type="Proteomes" id="UP000198854"/>
    </source>
</evidence>
<dbReference type="InterPro" id="IPR050464">
    <property type="entry name" value="Zeta_carotene_desat/Oxidored"/>
</dbReference>
<dbReference type="PANTHER" id="PTHR42923">
    <property type="entry name" value="PROTOPORPHYRINOGEN OXIDASE"/>
    <property type="match status" value="1"/>
</dbReference>
<feature type="domain" description="Amine oxidase" evidence="1">
    <location>
        <begin position="10"/>
        <end position="301"/>
    </location>
</feature>
<sequence>MKIAIIGTGISGLTCGYYLHQQHDVTVYEANDYIGGHTATIDVEVAGEHYAIDTGFIVYNDKTYPNFIRLMQEIGVVGKPTEMSFSVSNLGHNLEYNGHTLTTLFAQKRNWFNPKFYRFVFEILRFNQLAKAHTVNGDSHSATLGEFLAEHDFSHYFCENYILPMGAAIWSSTLADMRAFPLSFFTRFFLNHGLLDITDRPQWRVIEGGSRNYIDPLTRGFTESIRLNSPVTRVWRDNFGVHVESKGHIDHFDEVIFACHSDQALHLLSDPSSAEQEILSGLEYQDNQVILHTDTTLLPKRRSAWAAWNYRLAGDQDEFERKPTLTYNMNILQHIDSDTTFCVSLNSCHLIDNDKILREFCYQHPVFTTQTMAAQQRREEINGVYSTWFCGAYWYNGFHEDGVRSALDVVKRIERKVASLNQKGAA</sequence>
<organism evidence="2 3">
    <name type="scientific">Vibrio xiamenensis</name>
    <dbReference type="NCBI Taxonomy" id="861298"/>
    <lineage>
        <taxon>Bacteria</taxon>
        <taxon>Pseudomonadati</taxon>
        <taxon>Pseudomonadota</taxon>
        <taxon>Gammaproteobacteria</taxon>
        <taxon>Vibrionales</taxon>
        <taxon>Vibrionaceae</taxon>
        <taxon>Vibrio</taxon>
    </lineage>
</organism>
<dbReference type="STRING" id="861298.SAMN04488136_10280"/>
<reference evidence="2 3" key="1">
    <citation type="submission" date="2016-10" db="EMBL/GenBank/DDBJ databases">
        <authorList>
            <person name="de Groot N.N."/>
        </authorList>
    </citation>
    <scope>NUCLEOTIDE SEQUENCE [LARGE SCALE GENOMIC DNA]</scope>
    <source>
        <strain evidence="2 3">CGMCC 1.10228</strain>
    </source>
</reference>
<dbReference type="SUPFAM" id="SSF51905">
    <property type="entry name" value="FAD/NAD(P)-binding domain"/>
    <property type="match status" value="1"/>
</dbReference>
<evidence type="ECO:0000313" key="2">
    <source>
        <dbReference type="EMBL" id="SDG73656.1"/>
    </source>
</evidence>
<keyword evidence="3" id="KW-1185">Reference proteome</keyword>
<dbReference type="PANTHER" id="PTHR42923:SF17">
    <property type="entry name" value="AMINE OXIDASE DOMAIN-CONTAINING PROTEIN"/>
    <property type="match status" value="1"/>
</dbReference>
<dbReference type="AlphaFoldDB" id="A0A1G7WP08"/>
<dbReference type="EMBL" id="FNDD01000002">
    <property type="protein sequence ID" value="SDG73656.1"/>
    <property type="molecule type" value="Genomic_DNA"/>
</dbReference>
<dbReference type="Pfam" id="PF01593">
    <property type="entry name" value="Amino_oxidase"/>
    <property type="match status" value="1"/>
</dbReference>
<dbReference type="InterPro" id="IPR036188">
    <property type="entry name" value="FAD/NAD-bd_sf"/>
</dbReference>
<gene>
    <name evidence="2" type="ORF">SAMN04488136_10280</name>
</gene>